<keyword evidence="6 11" id="KW-0812">Transmembrane</keyword>
<dbReference type="InterPro" id="IPR017850">
    <property type="entry name" value="Alkaline_phosphatase_core_sf"/>
</dbReference>
<comment type="similarity">
    <text evidence="3">Belongs to the PIGG/PIGN/PIGO family. PIGG subfamily.</text>
</comment>
<keyword evidence="14" id="KW-1185">Reference proteome</keyword>
<evidence type="ECO:0000256" key="11">
    <source>
        <dbReference type="SAM" id="Phobius"/>
    </source>
</evidence>
<dbReference type="SUPFAM" id="SSF53649">
    <property type="entry name" value="Alkaline phosphatase-like"/>
    <property type="match status" value="1"/>
</dbReference>
<dbReference type="Pfam" id="PF01663">
    <property type="entry name" value="Phosphodiest"/>
    <property type="match status" value="1"/>
</dbReference>
<organism evidence="13 14">
    <name type="scientific">Ceratopteris richardii</name>
    <name type="common">Triangle waterfern</name>
    <dbReference type="NCBI Taxonomy" id="49495"/>
    <lineage>
        <taxon>Eukaryota</taxon>
        <taxon>Viridiplantae</taxon>
        <taxon>Streptophyta</taxon>
        <taxon>Embryophyta</taxon>
        <taxon>Tracheophyta</taxon>
        <taxon>Polypodiopsida</taxon>
        <taxon>Polypodiidae</taxon>
        <taxon>Polypodiales</taxon>
        <taxon>Pteridineae</taxon>
        <taxon>Pteridaceae</taxon>
        <taxon>Parkerioideae</taxon>
        <taxon>Ceratopteris</taxon>
    </lineage>
</organism>
<keyword evidence="10" id="KW-0325">Glycoprotein</keyword>
<dbReference type="PANTHER" id="PTHR23072:SF0">
    <property type="entry name" value="GPI ETHANOLAMINE PHOSPHATE TRANSFERASE 2"/>
    <property type="match status" value="1"/>
</dbReference>
<dbReference type="GO" id="GO:0006506">
    <property type="term" value="P:GPI anchor biosynthetic process"/>
    <property type="evidence" value="ECO:0007669"/>
    <property type="project" value="UniProtKB-KW"/>
</dbReference>
<keyword evidence="9 11" id="KW-0472">Membrane</keyword>
<dbReference type="Gene3D" id="3.40.720.10">
    <property type="entry name" value="Alkaline Phosphatase, subunit A"/>
    <property type="match status" value="1"/>
</dbReference>
<dbReference type="GO" id="GO:0005789">
    <property type="term" value="C:endoplasmic reticulum membrane"/>
    <property type="evidence" value="ECO:0007669"/>
    <property type="project" value="UniProtKB-SubCell"/>
</dbReference>
<evidence type="ECO:0000256" key="6">
    <source>
        <dbReference type="ARBA" id="ARBA00022692"/>
    </source>
</evidence>
<dbReference type="InterPro" id="IPR002591">
    <property type="entry name" value="Phosphodiest/P_Trfase"/>
</dbReference>
<dbReference type="PANTHER" id="PTHR23072">
    <property type="entry name" value="PHOSPHATIDYLINOSITOL GLYCAN-RELATED"/>
    <property type="match status" value="1"/>
</dbReference>
<comment type="subcellular location">
    <subcellularLocation>
        <location evidence="1">Endoplasmic reticulum membrane</location>
        <topology evidence="1">Multi-pass membrane protein</topology>
    </subcellularLocation>
</comment>
<evidence type="ECO:0000256" key="9">
    <source>
        <dbReference type="ARBA" id="ARBA00023136"/>
    </source>
</evidence>
<accession>A0A8T2RNC1</accession>
<dbReference type="EMBL" id="CM035430">
    <property type="protein sequence ID" value="KAH7297931.1"/>
    <property type="molecule type" value="Genomic_DNA"/>
</dbReference>
<dbReference type="EMBL" id="CM035430">
    <property type="protein sequence ID" value="KAH7297932.1"/>
    <property type="molecule type" value="Genomic_DNA"/>
</dbReference>
<evidence type="ECO:0000256" key="4">
    <source>
        <dbReference type="ARBA" id="ARBA00022502"/>
    </source>
</evidence>
<evidence type="ECO:0000259" key="12">
    <source>
        <dbReference type="Pfam" id="PF19316"/>
    </source>
</evidence>
<comment type="pathway">
    <text evidence="2">Glycolipid biosynthesis; glycosylphosphatidylinositol-anchor biosynthesis.</text>
</comment>
<dbReference type="GO" id="GO:0051267">
    <property type="term" value="F:CP2 mannose-ethanolamine phosphotransferase activity"/>
    <property type="evidence" value="ECO:0007669"/>
    <property type="project" value="TreeGrafter"/>
</dbReference>
<dbReference type="InterPro" id="IPR045687">
    <property type="entry name" value="PIGG/GPI7_C"/>
</dbReference>
<evidence type="ECO:0000256" key="3">
    <source>
        <dbReference type="ARBA" id="ARBA00005315"/>
    </source>
</evidence>
<dbReference type="EMBL" id="CM035430">
    <property type="protein sequence ID" value="KAH7297930.1"/>
    <property type="molecule type" value="Genomic_DNA"/>
</dbReference>
<feature type="transmembrane region" description="Helical" evidence="11">
    <location>
        <begin position="885"/>
        <end position="913"/>
    </location>
</feature>
<reference evidence="13" key="1">
    <citation type="submission" date="2021-08" db="EMBL/GenBank/DDBJ databases">
        <title>WGS assembly of Ceratopteris richardii.</title>
        <authorList>
            <person name="Marchant D.B."/>
            <person name="Chen G."/>
            <person name="Jenkins J."/>
            <person name="Shu S."/>
            <person name="Leebens-Mack J."/>
            <person name="Grimwood J."/>
            <person name="Schmutz J."/>
            <person name="Soltis P."/>
            <person name="Soltis D."/>
            <person name="Chen Z.-H."/>
        </authorList>
    </citation>
    <scope>NUCLEOTIDE SEQUENCE</scope>
    <source>
        <strain evidence="13">Whitten #5841</strain>
        <tissue evidence="13">Leaf</tissue>
    </source>
</reference>
<evidence type="ECO:0000256" key="2">
    <source>
        <dbReference type="ARBA" id="ARBA00004687"/>
    </source>
</evidence>
<evidence type="ECO:0000256" key="5">
    <source>
        <dbReference type="ARBA" id="ARBA00022679"/>
    </source>
</evidence>
<keyword evidence="4" id="KW-0337">GPI-anchor biosynthesis</keyword>
<dbReference type="Pfam" id="PF19316">
    <property type="entry name" value="PIGO_PIGG"/>
    <property type="match status" value="1"/>
</dbReference>
<evidence type="ECO:0000313" key="13">
    <source>
        <dbReference type="EMBL" id="KAH7297932.1"/>
    </source>
</evidence>
<dbReference type="CDD" id="cd16024">
    <property type="entry name" value="GPI_EPT_2"/>
    <property type="match status" value="1"/>
</dbReference>
<proteinExistence type="inferred from homology"/>
<keyword evidence="5" id="KW-0808">Transferase</keyword>
<feature type="transmembrane region" description="Helical" evidence="11">
    <location>
        <begin position="12"/>
        <end position="32"/>
    </location>
</feature>
<feature type="transmembrane region" description="Helical" evidence="11">
    <location>
        <begin position="773"/>
        <end position="792"/>
    </location>
</feature>
<keyword evidence="8 11" id="KW-1133">Transmembrane helix</keyword>
<dbReference type="OrthoDB" id="272139at2759"/>
<feature type="domain" description="GPI ethanolamine phosphate transferase 2 C-terminal" evidence="12">
    <location>
        <begin position="594"/>
        <end position="944"/>
    </location>
</feature>
<dbReference type="OMA" id="RVKFGHD"/>
<protein>
    <recommendedName>
        <fullName evidence="12">GPI ethanolamine phosphate transferase 2 C-terminal domain-containing protein</fullName>
    </recommendedName>
</protein>
<feature type="transmembrane region" description="Helical" evidence="11">
    <location>
        <begin position="465"/>
        <end position="486"/>
    </location>
</feature>
<evidence type="ECO:0000256" key="1">
    <source>
        <dbReference type="ARBA" id="ARBA00004477"/>
    </source>
</evidence>
<evidence type="ECO:0000256" key="7">
    <source>
        <dbReference type="ARBA" id="ARBA00022824"/>
    </source>
</evidence>
<feature type="transmembrane region" description="Helical" evidence="11">
    <location>
        <begin position="840"/>
        <end position="865"/>
    </location>
</feature>
<sequence>MTGGTCMKWSAITMSGTLVQIIGIYFFVMGFFPVKPTLKGNSGVESLRFDCSVEYDMDPDPRSFLEKLEIQPQFHRIVLMVVDGLPAEFLIGRDKQPPRKEFRDAMPYTHELLLNKKAVGFHARAAPPTVTMPRLKAMVSGSIAGFLDVAFNFNTQVLLDDNLIGQLKRFGWRMAMYGDETWLRLFPDSFLRYDGVSSFFVKDTVEVDHNVSRHLNEELSRYDWDLLVLHYLGLDHVGHLGGRRSSLMVHKLQEMDNIVAQLHTSLLGDGSKDLGRETLLVIASDHGMTQGGNHGGASFEETDALALFVRKRPFLEYFDGRAFQVDLAPTLALLVGVPIPKNNVGALLLPLFDSLPATEMLRALEVNSWQILKLLRVRYPKSSCLKSICSGQKSIYKDNNEEIQKFCHLFSIATDAHESWRKSSCISTNTSCISADGEAVSKAYLSFLHSASTWLARGTTQKDSFLIFSGCFFMLLSMIFFMYVSWKIILEDYIASKSMVLLILKPENWITVAGVCGHALSFNSSSLVEEEQFTLHFLQVTMWCLFLRGTIQRLGCFQSMSPDSYKLLWDRMSCSGEHFKQKREDAQQNQLIISLKQAFAGLLVLITARLLRGWHRGGVNWTTLPDIAKWLEESDPLILQAFHTVSLATVYGICCWLILNHKLFFRLKYVVAEIFTLAVVLIETYNLRIHGGISSHADSFSIMIAQVVYGLLGGTVCAVLLLSPFLLQTKGEVVVLPGKNSGTEFQTCLNFISKVFLSSWCFLQFLLQKPVNGVPILLLLVQLIGSLIFFSLSGSALNFWLKVLMLYLMGSSGHMAMGNTNTLATVDVAGAYIGLNQHSIFLSGLLAFIITYASPIIHMLGILLLVSMDDIGNPIVDKLEGNNRFFVRISLSCSIPLLLSSVVLTSFTFVMLLMQGHLFIWSVFSPKYIYVCFTVLSTYCGIIINSVASLYVYAMI</sequence>
<gene>
    <name evidence="13" type="ORF">KP509_25G019500</name>
</gene>
<keyword evidence="7" id="KW-0256">Endoplasmic reticulum</keyword>
<dbReference type="Proteomes" id="UP000825935">
    <property type="component" value="Chromosome 25"/>
</dbReference>
<evidence type="ECO:0000256" key="10">
    <source>
        <dbReference type="ARBA" id="ARBA00023180"/>
    </source>
</evidence>
<feature type="transmembrane region" description="Helical" evidence="11">
    <location>
        <begin position="637"/>
        <end position="658"/>
    </location>
</feature>
<evidence type="ECO:0000313" key="14">
    <source>
        <dbReference type="Proteomes" id="UP000825935"/>
    </source>
</evidence>
<dbReference type="InterPro" id="IPR039527">
    <property type="entry name" value="PIGG/GPI7"/>
</dbReference>
<feature type="transmembrane region" description="Helical" evidence="11">
    <location>
        <begin position="707"/>
        <end position="727"/>
    </location>
</feature>
<dbReference type="InterPro" id="IPR037674">
    <property type="entry name" value="PIG-G_N"/>
</dbReference>
<feature type="transmembrane region" description="Helical" evidence="11">
    <location>
        <begin position="670"/>
        <end position="687"/>
    </location>
</feature>
<evidence type="ECO:0000256" key="8">
    <source>
        <dbReference type="ARBA" id="ARBA00022989"/>
    </source>
</evidence>
<feature type="transmembrane region" description="Helical" evidence="11">
    <location>
        <begin position="928"/>
        <end position="954"/>
    </location>
</feature>
<feature type="transmembrane region" description="Helical" evidence="11">
    <location>
        <begin position="591"/>
        <end position="611"/>
    </location>
</feature>
<dbReference type="AlphaFoldDB" id="A0A8T2RNC1"/>
<comment type="caution">
    <text evidence="13">The sequence shown here is derived from an EMBL/GenBank/DDBJ whole genome shotgun (WGS) entry which is preliminary data.</text>
</comment>
<name>A0A8T2RNC1_CERRI</name>